<dbReference type="InterPro" id="IPR010982">
    <property type="entry name" value="Lambda_DNA-bd_dom_sf"/>
</dbReference>
<dbReference type="PROSITE" id="PS50943">
    <property type="entry name" value="HTH_CROC1"/>
    <property type="match status" value="1"/>
</dbReference>
<dbReference type="CDD" id="cd00093">
    <property type="entry name" value="HTH_XRE"/>
    <property type="match status" value="1"/>
</dbReference>
<dbReference type="SUPFAM" id="SSF47413">
    <property type="entry name" value="lambda repressor-like DNA-binding domains"/>
    <property type="match status" value="1"/>
</dbReference>
<dbReference type="GO" id="GO:0003677">
    <property type="term" value="F:DNA binding"/>
    <property type="evidence" value="ECO:0007669"/>
    <property type="project" value="UniProtKB-KW"/>
</dbReference>
<keyword evidence="1" id="KW-0238">DNA-binding</keyword>
<accession>A0ABD6TN64</accession>
<evidence type="ECO:0000259" key="2">
    <source>
        <dbReference type="PROSITE" id="PS50943"/>
    </source>
</evidence>
<organism evidence="3 4">
    <name type="scientific">Bacillus wiedmannii</name>
    <dbReference type="NCBI Taxonomy" id="1890302"/>
    <lineage>
        <taxon>Bacteria</taxon>
        <taxon>Bacillati</taxon>
        <taxon>Bacillota</taxon>
        <taxon>Bacilli</taxon>
        <taxon>Bacillales</taxon>
        <taxon>Bacillaceae</taxon>
        <taxon>Bacillus</taxon>
        <taxon>Bacillus cereus group</taxon>
    </lineage>
</organism>
<feature type="domain" description="HTH cro/C1-type" evidence="2">
    <location>
        <begin position="15"/>
        <end position="69"/>
    </location>
</feature>
<name>A0ABD6TN64_9BACI</name>
<comment type="caution">
    <text evidence="3">The sequence shown here is derived from an EMBL/GenBank/DDBJ whole genome shotgun (WGS) entry which is preliminary data.</text>
</comment>
<evidence type="ECO:0000313" key="3">
    <source>
        <dbReference type="EMBL" id="PHG19448.1"/>
    </source>
</evidence>
<dbReference type="PANTHER" id="PTHR46797">
    <property type="entry name" value="HTH-TYPE TRANSCRIPTIONAL REGULATOR"/>
    <property type="match status" value="1"/>
</dbReference>
<evidence type="ECO:0000313" key="4">
    <source>
        <dbReference type="Proteomes" id="UP000225062"/>
    </source>
</evidence>
<dbReference type="PANTHER" id="PTHR46797:SF24">
    <property type="entry name" value="DNA-BINDING PHAGE PROTEIN"/>
    <property type="match status" value="1"/>
</dbReference>
<protein>
    <submittedName>
        <fullName evidence="3">XRE family transcriptional regulator</fullName>
    </submittedName>
</protein>
<dbReference type="InterPro" id="IPR050807">
    <property type="entry name" value="TransReg_Diox_bact_type"/>
</dbReference>
<proteinExistence type="predicted"/>
<dbReference type="Pfam" id="PF01381">
    <property type="entry name" value="HTH_3"/>
    <property type="match status" value="1"/>
</dbReference>
<dbReference type="EMBL" id="NUUI01000031">
    <property type="protein sequence ID" value="PHG19448.1"/>
    <property type="molecule type" value="Genomic_DNA"/>
</dbReference>
<dbReference type="RefSeq" id="WP_088308573.1">
    <property type="nucleotide sequence ID" value="NZ_NUBB01000012.1"/>
</dbReference>
<evidence type="ECO:0000256" key="1">
    <source>
        <dbReference type="ARBA" id="ARBA00023125"/>
    </source>
</evidence>
<dbReference type="AlphaFoldDB" id="A0ABD6TN64"/>
<dbReference type="Proteomes" id="UP000225062">
    <property type="component" value="Unassembled WGS sequence"/>
</dbReference>
<dbReference type="Gene3D" id="1.10.260.40">
    <property type="entry name" value="lambda repressor-like DNA-binding domains"/>
    <property type="match status" value="1"/>
</dbReference>
<reference evidence="3 4" key="1">
    <citation type="submission" date="2017-09" db="EMBL/GenBank/DDBJ databases">
        <title>Large-scale bioinformatics analysis of Bacillus genomes uncovers conserved roles of natural products in bacterial physiology.</title>
        <authorList>
            <consortium name="Agbiome Team Llc"/>
            <person name="Bleich R.M."/>
            <person name="Grubbs K.J."/>
            <person name="Santa Maria K.C."/>
            <person name="Allen S.E."/>
            <person name="Farag S."/>
            <person name="Shank E.A."/>
            <person name="Bowers A."/>
        </authorList>
    </citation>
    <scope>NUCLEOTIDE SEQUENCE [LARGE SCALE GENOMIC DNA]</scope>
    <source>
        <strain evidence="3 4">AFS032503</strain>
    </source>
</reference>
<gene>
    <name evidence="3" type="ORF">COI74_17940</name>
</gene>
<dbReference type="InterPro" id="IPR001387">
    <property type="entry name" value="Cro/C1-type_HTH"/>
</dbReference>
<sequence length="75" mass="8442">MQNEGKIKILIGEGIRKERERNGMTQAELAELSTLHHNYIGQIERGEKAITVIALQKICLAFGMSMGDLFQQLNL</sequence>
<dbReference type="SMART" id="SM00530">
    <property type="entry name" value="HTH_XRE"/>
    <property type="match status" value="1"/>
</dbReference>